<evidence type="ECO:0000256" key="2">
    <source>
        <dbReference type="ARBA" id="ARBA00004906"/>
    </source>
</evidence>
<gene>
    <name evidence="10" type="ORF">QYE76_025079</name>
</gene>
<comment type="caution">
    <text evidence="10">The sequence shown here is derived from an EMBL/GenBank/DDBJ whole genome shotgun (WGS) entry which is preliminary data.</text>
</comment>
<evidence type="ECO:0000313" key="10">
    <source>
        <dbReference type="EMBL" id="KAK1619562.1"/>
    </source>
</evidence>
<dbReference type="InterPro" id="IPR045210">
    <property type="entry name" value="RING-Ubox_PUB"/>
</dbReference>
<dbReference type="InterPro" id="IPR011989">
    <property type="entry name" value="ARM-like"/>
</dbReference>
<dbReference type="Pfam" id="PF04564">
    <property type="entry name" value="U-box"/>
    <property type="match status" value="1"/>
</dbReference>
<evidence type="ECO:0000313" key="11">
    <source>
        <dbReference type="Proteomes" id="UP001231189"/>
    </source>
</evidence>
<keyword evidence="6" id="KW-0833">Ubl conjugation pathway</keyword>
<dbReference type="FunFam" id="1.25.10.10:FF:000346">
    <property type="entry name" value="RING-type E3 ubiquitin transferase"/>
    <property type="match status" value="1"/>
</dbReference>
<feature type="region of interest" description="Disordered" evidence="8">
    <location>
        <begin position="43"/>
        <end position="160"/>
    </location>
</feature>
<dbReference type="Gene3D" id="3.30.40.10">
    <property type="entry name" value="Zinc/RING finger domain, C3HC4 (zinc finger)"/>
    <property type="match status" value="1"/>
</dbReference>
<dbReference type="SUPFAM" id="SSF48371">
    <property type="entry name" value="ARM repeat"/>
    <property type="match status" value="1"/>
</dbReference>
<evidence type="ECO:0000256" key="5">
    <source>
        <dbReference type="ARBA" id="ARBA00022737"/>
    </source>
</evidence>
<feature type="compositionally biased region" description="Low complexity" evidence="8">
    <location>
        <begin position="64"/>
        <end position="76"/>
    </location>
</feature>
<protein>
    <recommendedName>
        <fullName evidence="3">RING-type E3 ubiquitin transferase</fullName>
        <ecNumber evidence="3">2.3.2.27</ecNumber>
    </recommendedName>
</protein>
<reference evidence="10" key="1">
    <citation type="submission" date="2023-07" db="EMBL/GenBank/DDBJ databases">
        <title>A chromosome-level genome assembly of Lolium multiflorum.</title>
        <authorList>
            <person name="Chen Y."/>
            <person name="Copetti D."/>
            <person name="Kolliker R."/>
            <person name="Studer B."/>
        </authorList>
    </citation>
    <scope>NUCLEOTIDE SEQUENCE</scope>
    <source>
        <strain evidence="10">02402/16</strain>
        <tissue evidence="10">Leaf</tissue>
    </source>
</reference>
<dbReference type="CDD" id="cd16664">
    <property type="entry name" value="RING-Ubox_PUB"/>
    <property type="match status" value="1"/>
</dbReference>
<dbReference type="InterPro" id="IPR000225">
    <property type="entry name" value="Armadillo"/>
</dbReference>
<evidence type="ECO:0000259" key="9">
    <source>
        <dbReference type="PROSITE" id="PS51698"/>
    </source>
</evidence>
<dbReference type="PANTHER" id="PTHR23315:SF52">
    <property type="entry name" value="U-BOX DOMAIN-CONTAINING PROTEIN 10"/>
    <property type="match status" value="1"/>
</dbReference>
<evidence type="ECO:0000256" key="3">
    <source>
        <dbReference type="ARBA" id="ARBA00012483"/>
    </source>
</evidence>
<dbReference type="GO" id="GO:0061630">
    <property type="term" value="F:ubiquitin protein ligase activity"/>
    <property type="evidence" value="ECO:0007669"/>
    <property type="project" value="UniProtKB-EC"/>
</dbReference>
<organism evidence="10 11">
    <name type="scientific">Lolium multiflorum</name>
    <name type="common">Italian ryegrass</name>
    <name type="synonym">Lolium perenne subsp. multiflorum</name>
    <dbReference type="NCBI Taxonomy" id="4521"/>
    <lineage>
        <taxon>Eukaryota</taxon>
        <taxon>Viridiplantae</taxon>
        <taxon>Streptophyta</taxon>
        <taxon>Embryophyta</taxon>
        <taxon>Tracheophyta</taxon>
        <taxon>Spermatophyta</taxon>
        <taxon>Magnoliopsida</taxon>
        <taxon>Liliopsida</taxon>
        <taxon>Poales</taxon>
        <taxon>Poaceae</taxon>
        <taxon>BOP clade</taxon>
        <taxon>Pooideae</taxon>
        <taxon>Poodae</taxon>
        <taxon>Poeae</taxon>
        <taxon>Poeae Chloroplast Group 2 (Poeae type)</taxon>
        <taxon>Loliodinae</taxon>
        <taxon>Loliinae</taxon>
        <taxon>Lolium</taxon>
    </lineage>
</organism>
<feature type="compositionally biased region" description="Basic and acidic residues" evidence="8">
    <location>
        <begin position="420"/>
        <end position="442"/>
    </location>
</feature>
<dbReference type="SUPFAM" id="SSF57850">
    <property type="entry name" value="RING/U-box"/>
    <property type="match status" value="1"/>
</dbReference>
<keyword evidence="4" id="KW-0808">Transferase</keyword>
<proteinExistence type="predicted"/>
<comment type="catalytic activity">
    <reaction evidence="1">
        <text>S-ubiquitinyl-[E2 ubiquitin-conjugating enzyme]-L-cysteine + [acceptor protein]-L-lysine = [E2 ubiquitin-conjugating enzyme]-L-cysteine + N(6)-ubiquitinyl-[acceptor protein]-L-lysine.</text>
        <dbReference type="EC" id="2.3.2.27"/>
    </reaction>
</comment>
<dbReference type="PROSITE" id="PS51698">
    <property type="entry name" value="U_BOX"/>
    <property type="match status" value="1"/>
</dbReference>
<feature type="repeat" description="ARM" evidence="7">
    <location>
        <begin position="663"/>
        <end position="705"/>
    </location>
</feature>
<dbReference type="Gene3D" id="1.25.10.10">
    <property type="entry name" value="Leucine-rich Repeat Variant"/>
    <property type="match status" value="2"/>
</dbReference>
<dbReference type="SMART" id="SM00185">
    <property type="entry name" value="ARM"/>
    <property type="match status" value="6"/>
</dbReference>
<dbReference type="PANTHER" id="PTHR23315">
    <property type="entry name" value="U BOX DOMAIN-CONTAINING"/>
    <property type="match status" value="1"/>
</dbReference>
<name>A0AAD8VTV5_LOLMU</name>
<dbReference type="InterPro" id="IPR013083">
    <property type="entry name" value="Znf_RING/FYVE/PHD"/>
</dbReference>
<accession>A0AAD8VTV5</accession>
<dbReference type="AlphaFoldDB" id="A0AAD8VTV5"/>
<dbReference type="GO" id="GO:0016567">
    <property type="term" value="P:protein ubiquitination"/>
    <property type="evidence" value="ECO:0007669"/>
    <property type="project" value="InterPro"/>
</dbReference>
<dbReference type="Pfam" id="PF25598">
    <property type="entry name" value="ARM_PUB"/>
    <property type="match status" value="1"/>
</dbReference>
<dbReference type="InterPro" id="IPR057623">
    <property type="entry name" value="PUB12-19-like_N"/>
</dbReference>
<evidence type="ECO:0000256" key="4">
    <source>
        <dbReference type="ARBA" id="ARBA00022679"/>
    </source>
</evidence>
<dbReference type="Pfam" id="PF25368">
    <property type="entry name" value="PUB10_N"/>
    <property type="match status" value="1"/>
</dbReference>
<feature type="compositionally biased region" description="Polar residues" evidence="8">
    <location>
        <begin position="101"/>
        <end position="110"/>
    </location>
</feature>
<sequence length="821" mass="88306">MSPAGDALTAYLHWGTRDPDRRLQPSKLASEVSRQAATRICLLRSAAPGPGISPLPTRKEKDGSQTTTRTSGSPSTDTPPPAHILLNLPSPHGCTAPEDGCTTTIAAANPSSPPRPHFINPKPIIPFPELPRTTRLRCPTSTSESRDVDIGMPPPPLPLPHHRHLLRPSLSARSPDRGAAAMATAEAAAAAEIVREIAAVGAADLAAAADPLRADCLRLARKVSLLPHLLAEVADAGPAAGQQPEALAWVAELLRALQAARRFIALGRAPPAPPATGDDVIDKNIAVQFKYVTWQLQAALTNLPHSCFQISDEVQEEVDLVRGQLKREMEKKGAFDVNVFSKIHDILVRHADTVGSQSQEPDSQAETLQMENFSSDQLELQNVALLVSEISGIAKSDIKKITSELIEGLENTIVTDSAKPVDVESQKSDDTKGSPDEVKKPESVAMPEDFRCPISLELMRDPVIVSTGQTYERAFIQRWIDGGNRTCPKTQQKLQNLTLTPNYVLRSLILQWCEEKGIEPPTRSKYEGSSVEVGEDRLAIEALVRNLSCSSLDERKSAAAEIRSLAKKSTDNRMLLAESGAIPALVKLLSSKDPKTQEHAVTSLLNLSIYDQNKELIVVGGAIVPIIQVLRAGSMEARENAAAAIFSLSLIDDNKIMIGSTPGAIEALVELLQGGSSRGRKDAATALFNLCIYQANKVRAVRAGILSPLVQMLQDSSSNGATDEALTILSVLVSHHECKTAIAKAHTIPFLIDLLRSSQARNKENAAAILLALCKKDAQNLACIGRLGAQIPLTELSKTGSDRAKRKATSLLEHLSKLQVL</sequence>
<dbReference type="InterPro" id="IPR016024">
    <property type="entry name" value="ARM-type_fold"/>
</dbReference>
<feature type="repeat" description="ARM" evidence="7">
    <location>
        <begin position="580"/>
        <end position="622"/>
    </location>
</feature>
<dbReference type="PROSITE" id="PS50176">
    <property type="entry name" value="ARM_REPEAT"/>
    <property type="match status" value="2"/>
</dbReference>
<comment type="pathway">
    <text evidence="2">Protein modification; protein ubiquitination.</text>
</comment>
<dbReference type="InterPro" id="IPR058678">
    <property type="entry name" value="ARM_PUB"/>
</dbReference>
<dbReference type="InterPro" id="IPR003613">
    <property type="entry name" value="Ubox_domain"/>
</dbReference>
<evidence type="ECO:0000256" key="1">
    <source>
        <dbReference type="ARBA" id="ARBA00000900"/>
    </source>
</evidence>
<dbReference type="SMART" id="SM00504">
    <property type="entry name" value="Ubox"/>
    <property type="match status" value="1"/>
</dbReference>
<evidence type="ECO:0000256" key="7">
    <source>
        <dbReference type="PROSITE-ProRule" id="PRU00259"/>
    </source>
</evidence>
<keyword evidence="5" id="KW-0677">Repeat</keyword>
<evidence type="ECO:0000256" key="6">
    <source>
        <dbReference type="ARBA" id="ARBA00022786"/>
    </source>
</evidence>
<feature type="domain" description="U-box" evidence="9">
    <location>
        <begin position="445"/>
        <end position="519"/>
    </location>
</feature>
<dbReference type="Proteomes" id="UP001231189">
    <property type="component" value="Unassembled WGS sequence"/>
</dbReference>
<dbReference type="EC" id="2.3.2.27" evidence="3"/>
<keyword evidence="11" id="KW-1185">Reference proteome</keyword>
<dbReference type="EMBL" id="JAUUTY010000006">
    <property type="protein sequence ID" value="KAK1619562.1"/>
    <property type="molecule type" value="Genomic_DNA"/>
</dbReference>
<dbReference type="FunFam" id="3.30.40.10:FF:000292">
    <property type="entry name" value="RING-type E3 ubiquitin transferase"/>
    <property type="match status" value="1"/>
</dbReference>
<feature type="region of interest" description="Disordered" evidence="8">
    <location>
        <begin position="420"/>
        <end position="443"/>
    </location>
</feature>
<evidence type="ECO:0000256" key="8">
    <source>
        <dbReference type="SAM" id="MobiDB-lite"/>
    </source>
</evidence>